<dbReference type="OrthoDB" id="5175769at2"/>
<reference evidence="2 3" key="1">
    <citation type="submission" date="2018-09" db="EMBL/GenBank/DDBJ databases">
        <title>Genome sequencing of Nocardioides immobilis CCTCC AB 2017083 for comparison to Nocardioides silvaticus.</title>
        <authorList>
            <person name="Li C."/>
            <person name="Wang G."/>
        </authorList>
    </citation>
    <scope>NUCLEOTIDE SEQUENCE [LARGE SCALE GENOMIC DNA]</scope>
    <source>
        <strain evidence="2 3">CCTCC AB 2017083</strain>
    </source>
</reference>
<evidence type="ECO:0000313" key="2">
    <source>
        <dbReference type="EMBL" id="RHW25849.1"/>
    </source>
</evidence>
<proteinExistence type="predicted"/>
<dbReference type="Proteomes" id="UP000283644">
    <property type="component" value="Unassembled WGS sequence"/>
</dbReference>
<dbReference type="EMBL" id="QXGH01000021">
    <property type="protein sequence ID" value="RHW25849.1"/>
    <property type="molecule type" value="Genomic_DNA"/>
</dbReference>
<gene>
    <name evidence="2" type="ORF">D0Z08_17590</name>
</gene>
<comment type="caution">
    <text evidence="2">The sequence shown here is derived from an EMBL/GenBank/DDBJ whole genome shotgun (WGS) entry which is preliminary data.</text>
</comment>
<feature type="region of interest" description="Disordered" evidence="1">
    <location>
        <begin position="19"/>
        <end position="41"/>
    </location>
</feature>
<evidence type="ECO:0000313" key="3">
    <source>
        <dbReference type="Proteomes" id="UP000283644"/>
    </source>
</evidence>
<protein>
    <submittedName>
        <fullName evidence="2">Uncharacterized protein</fullName>
    </submittedName>
</protein>
<dbReference type="RefSeq" id="WP_118926551.1">
    <property type="nucleotide sequence ID" value="NZ_QXGH01000021.1"/>
</dbReference>
<organism evidence="2 3">
    <name type="scientific">Nocardioides immobilis</name>
    <dbReference type="NCBI Taxonomy" id="2049295"/>
    <lineage>
        <taxon>Bacteria</taxon>
        <taxon>Bacillati</taxon>
        <taxon>Actinomycetota</taxon>
        <taxon>Actinomycetes</taxon>
        <taxon>Propionibacteriales</taxon>
        <taxon>Nocardioidaceae</taxon>
        <taxon>Nocardioides</taxon>
    </lineage>
</organism>
<keyword evidence="3" id="KW-1185">Reference proteome</keyword>
<dbReference type="AlphaFoldDB" id="A0A417XZP9"/>
<evidence type="ECO:0000256" key="1">
    <source>
        <dbReference type="SAM" id="MobiDB-lite"/>
    </source>
</evidence>
<sequence length="149" mass="16499">MRGQDTVIDVLLPEGLERQNDYPTTISGRPGFSTEGGRQALGRAGRVPVQVEDVIGYVRRPTILGPIVAKAHADVVDSKDVDRHVQDVVTLAEIALRNPRAVLEQVRPSDRRPVRRFLRDRSAEDRYLRTASDPMAVHSLLARLAGLDS</sequence>
<accession>A0A417XZP9</accession>
<name>A0A417XZP9_9ACTN</name>